<evidence type="ECO:0000313" key="2">
    <source>
        <dbReference type="EMBL" id="SFV00953.1"/>
    </source>
</evidence>
<dbReference type="Proteomes" id="UP000183508">
    <property type="component" value="Unassembled WGS sequence"/>
</dbReference>
<evidence type="ECO:0000313" key="3">
    <source>
        <dbReference type="Proteomes" id="UP000183508"/>
    </source>
</evidence>
<sequence length="96" mass="10543">MMKVPVTGRPVEDTPPDARRKPDPAWMRGPGFSVFPCRAFLHHRATGPDQPFCLASQSATFWTSASLERVPFLGIPGAGFSMKSYSFLASQYLPIA</sequence>
<keyword evidence="3" id="KW-1185">Reference proteome</keyword>
<feature type="region of interest" description="Disordered" evidence="1">
    <location>
        <begin position="1"/>
        <end position="25"/>
    </location>
</feature>
<proteinExistence type="predicted"/>
<accession>A0A1I7KU19</accession>
<gene>
    <name evidence="2" type="ORF">SAMN05421543_11926</name>
</gene>
<dbReference type="EMBL" id="FPBV01000019">
    <property type="protein sequence ID" value="SFV00953.1"/>
    <property type="molecule type" value="Genomic_DNA"/>
</dbReference>
<reference evidence="3" key="1">
    <citation type="submission" date="2016-10" db="EMBL/GenBank/DDBJ databases">
        <authorList>
            <person name="Varghese N."/>
        </authorList>
    </citation>
    <scope>NUCLEOTIDE SEQUENCE [LARGE SCALE GENOMIC DNA]</scope>
    <source>
        <strain evidence="3">DSM 17980</strain>
    </source>
</reference>
<evidence type="ECO:0000256" key="1">
    <source>
        <dbReference type="SAM" id="MobiDB-lite"/>
    </source>
</evidence>
<dbReference type="AlphaFoldDB" id="A0A1I7KU19"/>
<name>A0A1I7KU19_9BACL</name>
<feature type="compositionally biased region" description="Basic and acidic residues" evidence="1">
    <location>
        <begin position="10"/>
        <end position="23"/>
    </location>
</feature>
<protein>
    <submittedName>
        <fullName evidence="2">Uncharacterized protein</fullName>
    </submittedName>
</protein>
<organism evidence="2 3">
    <name type="scientific">Alicyclobacillus macrosporangiidus</name>
    <dbReference type="NCBI Taxonomy" id="392015"/>
    <lineage>
        <taxon>Bacteria</taxon>
        <taxon>Bacillati</taxon>
        <taxon>Bacillota</taxon>
        <taxon>Bacilli</taxon>
        <taxon>Bacillales</taxon>
        <taxon>Alicyclobacillaceae</taxon>
        <taxon>Alicyclobacillus</taxon>
    </lineage>
</organism>